<keyword evidence="1" id="KW-0131">Cell cycle</keyword>
<gene>
    <name evidence="1" type="ORF">H9702_01760</name>
</gene>
<name>A0A9D2NQ13_9FIRM</name>
<dbReference type="GO" id="GO:0051301">
    <property type="term" value="P:cell division"/>
    <property type="evidence" value="ECO:0007669"/>
    <property type="project" value="UniProtKB-KW"/>
</dbReference>
<proteinExistence type="predicted"/>
<keyword evidence="1" id="KW-0132">Cell division</keyword>
<reference evidence="1" key="2">
    <citation type="submission" date="2021-04" db="EMBL/GenBank/DDBJ databases">
        <authorList>
            <person name="Gilroy R."/>
        </authorList>
    </citation>
    <scope>NUCLEOTIDE SEQUENCE</scope>
    <source>
        <strain evidence="1">CHK187-11901</strain>
    </source>
</reference>
<sequence>MAKARLIKVRRKVRIEGILFLVFLLCLGIFTLAKTGLASYNIVLSNEQQSIAADMEEQRDAVRLLQAEVNELQERSRVLAAVEKDGIKSNQENVYVVDGSEEN</sequence>
<reference evidence="1" key="1">
    <citation type="journal article" date="2021" name="PeerJ">
        <title>Extensive microbial diversity within the chicken gut microbiome revealed by metagenomics and culture.</title>
        <authorList>
            <person name="Gilroy R."/>
            <person name="Ravi A."/>
            <person name="Getino M."/>
            <person name="Pursley I."/>
            <person name="Horton D.L."/>
            <person name="Alikhan N.F."/>
            <person name="Baker D."/>
            <person name="Gharbi K."/>
            <person name="Hall N."/>
            <person name="Watson M."/>
            <person name="Adriaenssens E.M."/>
            <person name="Foster-Nyarko E."/>
            <person name="Jarju S."/>
            <person name="Secka A."/>
            <person name="Antonio M."/>
            <person name="Oren A."/>
            <person name="Chaudhuri R.R."/>
            <person name="La Ragione R."/>
            <person name="Hildebrand F."/>
            <person name="Pallen M.J."/>
        </authorList>
    </citation>
    <scope>NUCLEOTIDE SEQUENCE</scope>
    <source>
        <strain evidence="1">CHK187-11901</strain>
    </source>
</reference>
<comment type="caution">
    <text evidence="1">The sequence shown here is derived from an EMBL/GenBank/DDBJ whole genome shotgun (WGS) entry which is preliminary data.</text>
</comment>
<dbReference type="AlphaFoldDB" id="A0A9D2NQ13"/>
<dbReference type="Proteomes" id="UP000823896">
    <property type="component" value="Unassembled WGS sequence"/>
</dbReference>
<evidence type="ECO:0000313" key="1">
    <source>
        <dbReference type="EMBL" id="HJC35839.1"/>
    </source>
</evidence>
<accession>A0A9D2NQ13</accession>
<protein>
    <submittedName>
        <fullName evidence="1">Cell division protein FtsL</fullName>
    </submittedName>
</protein>
<organism evidence="1 2">
    <name type="scientific">Candidatus Merdibacter merdavium</name>
    <dbReference type="NCBI Taxonomy" id="2838692"/>
    <lineage>
        <taxon>Bacteria</taxon>
        <taxon>Bacillati</taxon>
        <taxon>Bacillota</taxon>
        <taxon>Erysipelotrichia</taxon>
        <taxon>Erysipelotrichales</taxon>
        <taxon>Erysipelotrichaceae</taxon>
        <taxon>Merdibacter</taxon>
    </lineage>
</organism>
<evidence type="ECO:0000313" key="2">
    <source>
        <dbReference type="Proteomes" id="UP000823896"/>
    </source>
</evidence>
<dbReference type="EMBL" id="DWWM01000007">
    <property type="protein sequence ID" value="HJC35839.1"/>
    <property type="molecule type" value="Genomic_DNA"/>
</dbReference>